<feature type="chain" id="PRO_5013378649" evidence="1">
    <location>
        <begin position="20"/>
        <end position="111"/>
    </location>
</feature>
<keyword evidence="1" id="KW-0732">Signal</keyword>
<comment type="caution">
    <text evidence="2">The sequence shown here is derived from an EMBL/GenBank/DDBJ whole genome shotgun (WGS) entry which is preliminary data.</text>
</comment>
<name>A0A2B7XX40_9EURO</name>
<feature type="signal peptide" evidence="1">
    <location>
        <begin position="1"/>
        <end position="19"/>
    </location>
</feature>
<keyword evidence="3" id="KW-1185">Reference proteome</keyword>
<evidence type="ECO:0000313" key="2">
    <source>
        <dbReference type="EMBL" id="PGH13499.1"/>
    </source>
</evidence>
<reference evidence="2 3" key="1">
    <citation type="submission" date="2017-10" db="EMBL/GenBank/DDBJ databases">
        <title>Comparative genomics in systemic dimorphic fungi from Ajellomycetaceae.</title>
        <authorList>
            <person name="Munoz J.F."/>
            <person name="Mcewen J.G."/>
            <person name="Clay O.K."/>
            <person name="Cuomo C.A."/>
        </authorList>
    </citation>
    <scope>NUCLEOTIDE SEQUENCE [LARGE SCALE GENOMIC DNA]</scope>
    <source>
        <strain evidence="2 3">UAMH5409</strain>
    </source>
</reference>
<evidence type="ECO:0000313" key="3">
    <source>
        <dbReference type="Proteomes" id="UP000223968"/>
    </source>
</evidence>
<proteinExistence type="predicted"/>
<dbReference type="Proteomes" id="UP000223968">
    <property type="component" value="Unassembled WGS sequence"/>
</dbReference>
<sequence>MKLNLMLLCLVSGLTPIFGAPEKRAAANQLETSPATKGNEGDVLAEGTFPLATGAREYALVTIAVTHTRTASTQVAVAGVLASWADTSAGGLLGRVKWPLYLGNNICKNVG</sequence>
<dbReference type="AlphaFoldDB" id="A0A2B7XX40"/>
<accession>A0A2B7XX40</accession>
<evidence type="ECO:0000256" key="1">
    <source>
        <dbReference type="SAM" id="SignalP"/>
    </source>
</evidence>
<protein>
    <submittedName>
        <fullName evidence="2">Uncharacterized protein</fullName>
    </submittedName>
</protein>
<dbReference type="EMBL" id="PDNB01000045">
    <property type="protein sequence ID" value="PGH13499.1"/>
    <property type="molecule type" value="Genomic_DNA"/>
</dbReference>
<dbReference type="OrthoDB" id="4187706at2759"/>
<gene>
    <name evidence="2" type="ORF">AJ79_03629</name>
</gene>
<organism evidence="2 3">
    <name type="scientific">Helicocarpus griseus UAMH5409</name>
    <dbReference type="NCBI Taxonomy" id="1447875"/>
    <lineage>
        <taxon>Eukaryota</taxon>
        <taxon>Fungi</taxon>
        <taxon>Dikarya</taxon>
        <taxon>Ascomycota</taxon>
        <taxon>Pezizomycotina</taxon>
        <taxon>Eurotiomycetes</taxon>
        <taxon>Eurotiomycetidae</taxon>
        <taxon>Onygenales</taxon>
        <taxon>Ajellomycetaceae</taxon>
        <taxon>Helicocarpus</taxon>
    </lineage>
</organism>